<dbReference type="PROSITE" id="PS50206">
    <property type="entry name" value="RHODANESE_3"/>
    <property type="match status" value="1"/>
</dbReference>
<dbReference type="InterPro" id="IPR028885">
    <property type="entry name" value="MOCS3/Uba4"/>
</dbReference>
<reference evidence="13 14" key="1">
    <citation type="journal article" date="2024" name="Plant J.">
        <title>Genome sequences and population genomics reveal climatic adaptation and genomic divergence between two closely related sweetgum species.</title>
        <authorList>
            <person name="Xu W.Q."/>
            <person name="Ren C.Q."/>
            <person name="Zhang X.Y."/>
            <person name="Comes H.P."/>
            <person name="Liu X.H."/>
            <person name="Li Y.G."/>
            <person name="Kettle C.J."/>
            <person name="Jalonen R."/>
            <person name="Gaisberger H."/>
            <person name="Ma Y.Z."/>
            <person name="Qiu Y.X."/>
        </authorList>
    </citation>
    <scope>NUCLEOTIDE SEQUENCE [LARGE SCALE GENOMIC DNA]</scope>
    <source>
        <strain evidence="13">Hangzhou</strain>
    </source>
</reference>
<feature type="coiled-coil region" evidence="11">
    <location>
        <begin position="1"/>
        <end position="42"/>
    </location>
</feature>
<dbReference type="NCBIfam" id="NF004281">
    <property type="entry name" value="PRK05690.1"/>
    <property type="match status" value="1"/>
</dbReference>
<comment type="similarity">
    <text evidence="10">In the N-terminal section; belongs to the HesA/MoeB/ThiF family. UBA4 subfamily.</text>
</comment>
<keyword evidence="8 10" id="KW-0067">ATP-binding</keyword>
<keyword evidence="2 10" id="KW-0963">Cytoplasm</keyword>
<feature type="binding site" evidence="10">
    <location>
        <begin position="131"/>
        <end position="135"/>
    </location>
    <ligand>
        <name>ATP</name>
        <dbReference type="ChEBI" id="CHEBI:30616"/>
    </ligand>
</feature>
<feature type="active site" description="Cysteine persulfide intermediate; for sulfurtransferase activity" evidence="10">
    <location>
        <position position="424"/>
    </location>
</feature>
<comment type="catalytic activity">
    <reaction evidence="10">
        <text>[molybdopterin-synthase sulfur-carrier protein]-C-terminal Gly-Gly + ATP + H(+) = [molybdopterin-synthase sulfur-carrier protein]-C-terminal Gly-Gly-AMP + diphosphate</text>
        <dbReference type="Rhea" id="RHEA:43616"/>
        <dbReference type="Rhea" id="RHEA-COMP:12159"/>
        <dbReference type="Rhea" id="RHEA-COMP:12202"/>
        <dbReference type="ChEBI" id="CHEBI:15378"/>
        <dbReference type="ChEBI" id="CHEBI:30616"/>
        <dbReference type="ChEBI" id="CHEBI:33019"/>
        <dbReference type="ChEBI" id="CHEBI:90618"/>
        <dbReference type="ChEBI" id="CHEBI:90778"/>
        <dbReference type="EC" id="2.7.7.80"/>
    </reaction>
</comment>
<dbReference type="GO" id="GO:0004792">
    <property type="term" value="F:thiosulfate-cyanide sulfurtransferase activity"/>
    <property type="evidence" value="ECO:0007669"/>
    <property type="project" value="TreeGrafter"/>
</dbReference>
<gene>
    <name evidence="10" type="primary">MOCS3</name>
    <name evidence="10" type="synonym">CNX5</name>
    <name evidence="10" type="synonym">UBA4</name>
    <name evidence="13" type="ORF">L1049_001273</name>
</gene>
<comment type="function">
    <text evidence="10">Plays a central role in 2-thiolation of mcm(5)S(2)U at tRNA wobble positions of cytosolic tRNA(Lys), tRNA(Glu) and tRNA(Gln). Also essential during biosynthesis of the molybdenum cofactor. Acts by mediating the C-terminal thiocarboxylation of sulfur carriers URM1 and MOCS2A. Its N-terminus first activates URM1 and MOCS2A as acyl-adenylates (-COAMP), then the persulfide sulfur on the catalytic cysteine is transferred to URM1 and MOCS2A to form thiocarboxylation (-COSH) of their C-terminus. The reaction probably involves hydrogen sulfide that is generated from the persulfide intermediate and that acts as nucleophile towards URM1 and MOCS2A. Subsequently, a transient disulfide bond is formed. Does not use thiosulfate as sulfur donor; NFS1 probably acting as a sulfur donor for thiocarboxylation reactions.</text>
</comment>
<evidence type="ECO:0000313" key="13">
    <source>
        <dbReference type="EMBL" id="KAK9269498.1"/>
    </source>
</evidence>
<feature type="binding site" evidence="10">
    <location>
        <position position="308"/>
    </location>
    <ligand>
        <name>Zn(2+)</name>
        <dbReference type="ChEBI" id="CHEBI:29105"/>
    </ligand>
</feature>
<evidence type="ECO:0000256" key="11">
    <source>
        <dbReference type="SAM" id="Coils"/>
    </source>
</evidence>
<evidence type="ECO:0000256" key="5">
    <source>
        <dbReference type="ARBA" id="ARBA00022723"/>
    </source>
</evidence>
<dbReference type="AlphaFoldDB" id="A0AAP0NB77"/>
<dbReference type="Gene3D" id="3.40.250.10">
    <property type="entry name" value="Rhodanese-like domain"/>
    <property type="match status" value="1"/>
</dbReference>
<evidence type="ECO:0000256" key="8">
    <source>
        <dbReference type="ARBA" id="ARBA00022840"/>
    </source>
</evidence>
<keyword evidence="9 10" id="KW-0511">Multifunctional enzyme</keyword>
<accession>A0AAP0NB77</accession>
<feature type="binding site" evidence="10">
    <location>
        <position position="148"/>
    </location>
    <ligand>
        <name>ATP</name>
        <dbReference type="ChEBI" id="CHEBI:30616"/>
    </ligand>
</feature>
<evidence type="ECO:0000256" key="4">
    <source>
        <dbReference type="ARBA" id="ARBA00022694"/>
    </source>
</evidence>
<keyword evidence="14" id="KW-1185">Reference proteome</keyword>
<evidence type="ECO:0000259" key="12">
    <source>
        <dbReference type="PROSITE" id="PS50206"/>
    </source>
</evidence>
<protein>
    <recommendedName>
        <fullName evidence="10">Adenylyltransferase and sulfurtransferase MOCS3</fullName>
    </recommendedName>
    <alternativeName>
        <fullName evidence="10">Molybdenum cofactor synthesis protein 3</fullName>
    </alternativeName>
    <domain>
        <recommendedName>
            <fullName evidence="10">Molybdopterin-synthase adenylyltransferase</fullName>
            <ecNumber evidence="10">2.7.7.80</ecNumber>
        </recommendedName>
        <alternativeName>
            <fullName evidence="10">Adenylyltransferase MOCS3</fullName>
        </alternativeName>
        <alternativeName>
            <fullName evidence="10">Sulfur carrier protein MOCS2A adenylyltransferase</fullName>
        </alternativeName>
    </domain>
    <domain>
        <recommendedName>
            <fullName evidence="10">Molybdopterin-synthase sulfurtransferase</fullName>
            <ecNumber evidence="10">2.8.1.11</ecNumber>
        </recommendedName>
        <alternativeName>
            <fullName evidence="10">Sulfurtransferase MOCS3</fullName>
        </alternativeName>
        <alternativeName>
            <fullName evidence="10">Sulfur carrier protein MOCS2A sulfurtransferase</fullName>
        </alternativeName>
    </domain>
</protein>
<dbReference type="InterPro" id="IPR045886">
    <property type="entry name" value="ThiF/MoeB/HesA"/>
</dbReference>
<comment type="subcellular location">
    <subcellularLocation>
        <location evidence="1">Cytoplasm</location>
        <location evidence="1">Cytosol</location>
    </subcellularLocation>
</comment>
<dbReference type="FunFam" id="3.40.50.720:FF:000033">
    <property type="entry name" value="Adenylyltransferase and sulfurtransferase MOCS3"/>
    <property type="match status" value="1"/>
</dbReference>
<dbReference type="GO" id="GO:0061604">
    <property type="term" value="F:molybdopterin-synthase sulfurtransferase activity"/>
    <property type="evidence" value="ECO:0007669"/>
    <property type="project" value="UniProtKB-EC"/>
</dbReference>
<keyword evidence="6 10" id="KW-0547">Nucleotide-binding</keyword>
<dbReference type="InterPro" id="IPR035985">
    <property type="entry name" value="Ubiquitin-activating_enz"/>
</dbReference>
<name>A0AAP0NB77_LIQFO</name>
<keyword evidence="3 10" id="KW-0808">Transferase</keyword>
<keyword evidence="7 10" id="KW-0862">Zinc</keyword>
<dbReference type="Pfam" id="PF00899">
    <property type="entry name" value="ThiF"/>
    <property type="match status" value="1"/>
</dbReference>
<evidence type="ECO:0000256" key="6">
    <source>
        <dbReference type="ARBA" id="ARBA00022741"/>
    </source>
</evidence>
<evidence type="ECO:0000256" key="10">
    <source>
        <dbReference type="HAMAP-Rule" id="MF_03049"/>
    </source>
</evidence>
<dbReference type="GO" id="GO:0061605">
    <property type="term" value="F:molybdopterin-synthase adenylyltransferase activity"/>
    <property type="evidence" value="ECO:0007669"/>
    <property type="project" value="UniProtKB-EC"/>
</dbReference>
<dbReference type="InterPro" id="IPR000594">
    <property type="entry name" value="ThiF_NAD_FAD-bd"/>
</dbReference>
<dbReference type="EC" id="2.8.1.11" evidence="10"/>
<evidence type="ECO:0000256" key="1">
    <source>
        <dbReference type="ARBA" id="ARBA00004514"/>
    </source>
</evidence>
<keyword evidence="10" id="KW-0501">Molybdenum cofactor biosynthesis</keyword>
<dbReference type="InterPro" id="IPR036873">
    <property type="entry name" value="Rhodanese-like_dom_sf"/>
</dbReference>
<feature type="binding site" evidence="10">
    <location>
        <position position="311"/>
    </location>
    <ligand>
        <name>Zn(2+)</name>
        <dbReference type="ChEBI" id="CHEBI:29105"/>
    </ligand>
</feature>
<comment type="pathway">
    <text evidence="10">tRNA modification; 5-methoxycarbonylmethyl-2-thiouridine-tRNA biosynthesis.</text>
</comment>
<evidence type="ECO:0000256" key="7">
    <source>
        <dbReference type="ARBA" id="ARBA00022833"/>
    </source>
</evidence>
<proteinExistence type="inferred from homology"/>
<dbReference type="EMBL" id="JBBPBK010000015">
    <property type="protein sequence ID" value="KAK9269498.1"/>
    <property type="molecule type" value="Genomic_DNA"/>
</dbReference>
<dbReference type="SUPFAM" id="SSF69572">
    <property type="entry name" value="Activating enzymes of the ubiquitin-like proteins"/>
    <property type="match status" value="1"/>
</dbReference>
<feature type="binding site" evidence="10">
    <location>
        <position position="103"/>
    </location>
    <ligand>
        <name>ATP</name>
        <dbReference type="ChEBI" id="CHEBI:30616"/>
    </ligand>
</feature>
<keyword evidence="5 10" id="KW-0479">Metal-binding</keyword>
<dbReference type="FunFam" id="3.40.250.10:FF:000014">
    <property type="entry name" value="Adenylyltransferase and sulfurtransferase MOCS3"/>
    <property type="match status" value="1"/>
</dbReference>
<dbReference type="Gene3D" id="3.40.50.720">
    <property type="entry name" value="NAD(P)-binding Rossmann-like Domain"/>
    <property type="match status" value="1"/>
</dbReference>
<dbReference type="GO" id="GO:0002143">
    <property type="term" value="P:tRNA wobble position uridine thiolation"/>
    <property type="evidence" value="ECO:0007669"/>
    <property type="project" value="InterPro"/>
</dbReference>
<feature type="binding site" evidence="10">
    <location>
        <position position="124"/>
    </location>
    <ligand>
        <name>ATP</name>
        <dbReference type="ChEBI" id="CHEBI:30616"/>
    </ligand>
</feature>
<keyword evidence="11" id="KW-0175">Coiled coil</keyword>
<dbReference type="PANTHER" id="PTHR10953:SF102">
    <property type="entry name" value="ADENYLYLTRANSFERASE AND SULFURTRANSFERASE MOCS3"/>
    <property type="match status" value="1"/>
</dbReference>
<dbReference type="Pfam" id="PF00581">
    <property type="entry name" value="Rhodanese"/>
    <property type="match status" value="1"/>
</dbReference>
<sequence length="466" mass="50535">MDSAGEDAARILREIESLKDTKTDIERKISALEAQLREIYSKDDTFSNGSLPSISSNSDSGLAHGLSPDMIYRYSRHLLLPSFGVQGQSSLLKSSILVIGAGGLGSPALLYLAACGVGRIGIVDHDVVELNNLHRQIIHTEAYIGQSKVESAAAACRSINSTIEIVEHKEAFRTSNALEILSKYDIVIDATDNVPSRYMINDCCIVLGKPLVSGAALGLEGQLTVYNYNGGPCYRCLFPTPPPTTACQRCSDSGVLGVVPGIIGCLQALEAIKIASAVGEPLSGRMLLFDALSARIRIVKLRGRSSQCEVCGENAAFTGKQFRDFDYEKFTQSPLSTSPLKLNLLPTDSRISSKEYNERLVNGEAHILVDVRPAHHFKIVSLPNSINIPLSSLEARLPEISSALNEEECKGKDSGSSAHLYVICRRGNDSQRAVQYLHKMGFTSARDIMGGLESWSHDVDPSFPTY</sequence>
<dbReference type="GO" id="GO:0006777">
    <property type="term" value="P:Mo-molybdopterin cofactor biosynthetic process"/>
    <property type="evidence" value="ECO:0007669"/>
    <property type="project" value="UniProtKB-UniRule"/>
</dbReference>
<evidence type="ECO:0000313" key="14">
    <source>
        <dbReference type="Proteomes" id="UP001415857"/>
    </source>
</evidence>
<feature type="binding site" evidence="10">
    <location>
        <begin position="192"/>
        <end position="193"/>
    </location>
    <ligand>
        <name>ATP</name>
        <dbReference type="ChEBI" id="CHEBI:30616"/>
    </ligand>
</feature>
<feature type="binding site" evidence="10">
    <location>
        <position position="236"/>
    </location>
    <ligand>
        <name>Zn(2+)</name>
        <dbReference type="ChEBI" id="CHEBI:29105"/>
    </ligand>
</feature>
<dbReference type="GO" id="GO:0042292">
    <property type="term" value="F:URM1 activating enzyme activity"/>
    <property type="evidence" value="ECO:0007669"/>
    <property type="project" value="TreeGrafter"/>
</dbReference>
<dbReference type="GO" id="GO:0046872">
    <property type="term" value="F:metal ion binding"/>
    <property type="evidence" value="ECO:0007669"/>
    <property type="project" value="UniProtKB-KW"/>
</dbReference>
<dbReference type="SMART" id="SM00450">
    <property type="entry name" value="RHOD"/>
    <property type="match status" value="1"/>
</dbReference>
<organism evidence="13 14">
    <name type="scientific">Liquidambar formosana</name>
    <name type="common">Formosan gum</name>
    <dbReference type="NCBI Taxonomy" id="63359"/>
    <lineage>
        <taxon>Eukaryota</taxon>
        <taxon>Viridiplantae</taxon>
        <taxon>Streptophyta</taxon>
        <taxon>Embryophyta</taxon>
        <taxon>Tracheophyta</taxon>
        <taxon>Spermatophyta</taxon>
        <taxon>Magnoliopsida</taxon>
        <taxon>eudicotyledons</taxon>
        <taxon>Gunneridae</taxon>
        <taxon>Pentapetalae</taxon>
        <taxon>Saxifragales</taxon>
        <taxon>Altingiaceae</taxon>
        <taxon>Liquidambar</taxon>
    </lineage>
</organism>
<dbReference type="PANTHER" id="PTHR10953">
    <property type="entry name" value="UBIQUITIN-ACTIVATING ENZYME E1"/>
    <property type="match status" value="1"/>
</dbReference>
<feature type="domain" description="Rhodanese" evidence="12">
    <location>
        <begin position="362"/>
        <end position="464"/>
    </location>
</feature>
<evidence type="ECO:0000256" key="9">
    <source>
        <dbReference type="ARBA" id="ARBA00023268"/>
    </source>
</evidence>
<comment type="caution">
    <text evidence="13">The sequence shown here is derived from an EMBL/GenBank/DDBJ whole genome shotgun (WGS) entry which is preliminary data.</text>
</comment>
<evidence type="ECO:0000256" key="3">
    <source>
        <dbReference type="ARBA" id="ARBA00022679"/>
    </source>
</evidence>
<feature type="binding site" evidence="10">
    <location>
        <position position="233"/>
    </location>
    <ligand>
        <name>Zn(2+)</name>
        <dbReference type="ChEBI" id="CHEBI:29105"/>
    </ligand>
</feature>
<dbReference type="InterPro" id="IPR001763">
    <property type="entry name" value="Rhodanese-like_dom"/>
</dbReference>
<dbReference type="HAMAP" id="MF_03049">
    <property type="entry name" value="MOCS3_Uba4"/>
    <property type="match status" value="1"/>
</dbReference>
<comment type="catalytic activity">
    <reaction evidence="10">
        <text>[molybdopterin-synthase sulfur-carrier protein]-C-terminal Gly-Gly-AMP + S-sulfanyl-L-cysteinyl-[cysteine desulfurase] + AH2 = [molybdopterin-synthase sulfur-carrier protein]-C-terminal-Gly-aminoethanethioate + L-cysteinyl-[cysteine desulfurase] + A + AMP + 2 H(+)</text>
        <dbReference type="Rhea" id="RHEA:48612"/>
        <dbReference type="Rhea" id="RHEA-COMP:12157"/>
        <dbReference type="Rhea" id="RHEA-COMP:12158"/>
        <dbReference type="Rhea" id="RHEA-COMP:12159"/>
        <dbReference type="Rhea" id="RHEA-COMP:19907"/>
        <dbReference type="ChEBI" id="CHEBI:13193"/>
        <dbReference type="ChEBI" id="CHEBI:15378"/>
        <dbReference type="ChEBI" id="CHEBI:17499"/>
        <dbReference type="ChEBI" id="CHEBI:29950"/>
        <dbReference type="ChEBI" id="CHEBI:61963"/>
        <dbReference type="ChEBI" id="CHEBI:90618"/>
        <dbReference type="ChEBI" id="CHEBI:232372"/>
        <dbReference type="ChEBI" id="CHEBI:456215"/>
        <dbReference type="EC" id="2.8.1.11"/>
    </reaction>
</comment>
<feature type="active site" description="Glycyl thioester intermediate; for adenylyltransferase activity" evidence="10">
    <location>
        <position position="250"/>
    </location>
</feature>
<evidence type="ECO:0000256" key="2">
    <source>
        <dbReference type="ARBA" id="ARBA00022490"/>
    </source>
</evidence>
<keyword evidence="4 10" id="KW-0819">tRNA processing</keyword>
<dbReference type="GO" id="GO:0005829">
    <property type="term" value="C:cytosol"/>
    <property type="evidence" value="ECO:0007669"/>
    <property type="project" value="UniProtKB-SubCell"/>
</dbReference>
<comment type="pathway">
    <text evidence="10">Cofactor biosynthesis; molybdopterin biosynthesis.</text>
</comment>
<dbReference type="Proteomes" id="UP001415857">
    <property type="component" value="Unassembled WGS sequence"/>
</dbReference>
<dbReference type="CDD" id="cd00757">
    <property type="entry name" value="ThiF_MoeB_HesA_family"/>
    <property type="match status" value="1"/>
</dbReference>
<dbReference type="EC" id="2.7.7.80" evidence="10"/>
<dbReference type="GO" id="GO:0005524">
    <property type="term" value="F:ATP binding"/>
    <property type="evidence" value="ECO:0007669"/>
    <property type="project" value="UniProtKB-KW"/>
</dbReference>
<comment type="cofactor">
    <cofactor evidence="10">
        <name>Zn(2+)</name>
        <dbReference type="ChEBI" id="CHEBI:29105"/>
    </cofactor>
    <text evidence="10">Binds 1 zinc ion per subunit.</text>
</comment>